<keyword evidence="1" id="KW-0812">Transmembrane</keyword>
<feature type="chain" id="PRO_5003154971" evidence="2">
    <location>
        <begin position="27"/>
        <end position="105"/>
    </location>
</feature>
<organism evidence="3">
    <name type="scientific">uncultured Desulfobacterium sp</name>
    <dbReference type="NCBI Taxonomy" id="201089"/>
    <lineage>
        <taxon>Bacteria</taxon>
        <taxon>Pseudomonadati</taxon>
        <taxon>Thermodesulfobacteriota</taxon>
        <taxon>Desulfobacteria</taxon>
        <taxon>Desulfobacterales</taxon>
        <taxon>Desulfobacteriaceae</taxon>
        <taxon>Desulfobacterium</taxon>
        <taxon>environmental samples</taxon>
    </lineage>
</organism>
<feature type="transmembrane region" description="Helical" evidence="1">
    <location>
        <begin position="50"/>
        <end position="72"/>
    </location>
</feature>
<keyword evidence="1" id="KW-1133">Transmembrane helix</keyword>
<dbReference type="EMBL" id="FR695864">
    <property type="protein sequence ID" value="CBX27220.1"/>
    <property type="molecule type" value="Genomic_DNA"/>
</dbReference>
<gene>
    <name evidence="3" type="ORF">N47_A12490</name>
</gene>
<keyword evidence="2" id="KW-0732">Signal</keyword>
<evidence type="ECO:0000256" key="2">
    <source>
        <dbReference type="SAM" id="SignalP"/>
    </source>
</evidence>
<dbReference type="AlphaFoldDB" id="E1Y9H6"/>
<protein>
    <submittedName>
        <fullName evidence="3">Uncharacterized protein</fullName>
    </submittedName>
</protein>
<keyword evidence="1" id="KW-0472">Membrane</keyword>
<evidence type="ECO:0000313" key="3">
    <source>
        <dbReference type="EMBL" id="CBX27220.1"/>
    </source>
</evidence>
<sequence>MLKYLKKITIILISFCLLAAPAISFAESGDKPEAKLKGPNAIQFTADLFIVRPIGIVLVPVGAVFFAVAYPFTLIDDSTNKAYEAFLGENIRYTFQRPLGEDLPI</sequence>
<proteinExistence type="predicted"/>
<accession>E1Y9H6</accession>
<reference evidence="3" key="1">
    <citation type="journal article" date="2011" name="Environ. Microbiol.">
        <title>Genomic insights into the metabolic potential of the polycyclic aromatic hydrocarbon degrading sulfate-reducing Deltaproteobacterium N47.</title>
        <authorList>
            <person name="Bergmann F."/>
            <person name="Selesi D."/>
            <person name="Weinmaier T."/>
            <person name="Tischler P."/>
            <person name="Rattei T."/>
            <person name="Meckenstock R.U."/>
        </authorList>
    </citation>
    <scope>NUCLEOTIDE SEQUENCE</scope>
</reference>
<evidence type="ECO:0000256" key="1">
    <source>
        <dbReference type="SAM" id="Phobius"/>
    </source>
</evidence>
<feature type="signal peptide" evidence="2">
    <location>
        <begin position="1"/>
        <end position="26"/>
    </location>
</feature>
<name>E1Y9H6_9BACT</name>